<dbReference type="OrthoDB" id="6628395at2759"/>
<name>A0A6G0SUN1_APHGL</name>
<organism evidence="2 3">
    <name type="scientific">Aphis glycines</name>
    <name type="common">Soybean aphid</name>
    <dbReference type="NCBI Taxonomy" id="307491"/>
    <lineage>
        <taxon>Eukaryota</taxon>
        <taxon>Metazoa</taxon>
        <taxon>Ecdysozoa</taxon>
        <taxon>Arthropoda</taxon>
        <taxon>Hexapoda</taxon>
        <taxon>Insecta</taxon>
        <taxon>Pterygota</taxon>
        <taxon>Neoptera</taxon>
        <taxon>Paraneoptera</taxon>
        <taxon>Hemiptera</taxon>
        <taxon>Sternorrhyncha</taxon>
        <taxon>Aphidomorpha</taxon>
        <taxon>Aphidoidea</taxon>
        <taxon>Aphididae</taxon>
        <taxon>Aphidini</taxon>
        <taxon>Aphis</taxon>
        <taxon>Aphis</taxon>
    </lineage>
</organism>
<comment type="caution">
    <text evidence="2">The sequence shown here is derived from an EMBL/GenBank/DDBJ whole genome shotgun (WGS) entry which is preliminary data.</text>
</comment>
<reference evidence="2 3" key="1">
    <citation type="submission" date="2019-08" db="EMBL/GenBank/DDBJ databases">
        <title>The genome of the soybean aphid Biotype 1, its phylome, world population structure and adaptation to the North American continent.</title>
        <authorList>
            <person name="Giordano R."/>
            <person name="Donthu R.K."/>
            <person name="Hernandez A.G."/>
            <person name="Wright C.L."/>
            <person name="Zimin A.V."/>
        </authorList>
    </citation>
    <scope>NUCLEOTIDE SEQUENCE [LARGE SCALE GENOMIC DNA]</scope>
    <source>
        <tissue evidence="2">Whole aphids</tissue>
    </source>
</reference>
<feature type="transmembrane region" description="Helical" evidence="1">
    <location>
        <begin position="67"/>
        <end position="88"/>
    </location>
</feature>
<evidence type="ECO:0000313" key="2">
    <source>
        <dbReference type="EMBL" id="KAE9521674.1"/>
    </source>
</evidence>
<accession>A0A6G0SUN1</accession>
<keyword evidence="3" id="KW-1185">Reference proteome</keyword>
<dbReference type="EMBL" id="VYZN01002547">
    <property type="protein sequence ID" value="KAE9521674.1"/>
    <property type="molecule type" value="Genomic_DNA"/>
</dbReference>
<dbReference type="Pfam" id="PF24664">
    <property type="entry name" value="Monjiviricetes_fusion"/>
    <property type="match status" value="1"/>
</dbReference>
<dbReference type="Proteomes" id="UP000475862">
    <property type="component" value="Unassembled WGS sequence"/>
</dbReference>
<keyword evidence="1" id="KW-0812">Transmembrane</keyword>
<keyword evidence="1" id="KW-1133">Transmembrane helix</keyword>
<dbReference type="AlphaFoldDB" id="A0A6G0SUN1"/>
<sequence>MTAGIYSQDTMTALQRHLLLPQEIQTAQKNIARQSMGYSYVDQGLRLKSLIDDITISNIIEDKLYKMWGWFTTFGSCISGLLGIFFIWRAISILIKTSINVTILYQTFGWSIKLIAGIFSIEKFQGCELEHTNKRPLKSEKRNEIERQLLKDLASKWRRNYVSDMEFGRISPPNLYGLPVLRKAKQEYKD</sequence>
<evidence type="ECO:0000256" key="1">
    <source>
        <dbReference type="SAM" id="Phobius"/>
    </source>
</evidence>
<keyword evidence="1" id="KW-0472">Membrane</keyword>
<proteinExistence type="predicted"/>
<gene>
    <name evidence="2" type="ORF">AGLY_017970</name>
</gene>
<evidence type="ECO:0000313" key="3">
    <source>
        <dbReference type="Proteomes" id="UP000475862"/>
    </source>
</evidence>
<protein>
    <submittedName>
        <fullName evidence="2">Uncharacterized protein</fullName>
    </submittedName>
</protein>